<accession>A0A5P1D5U4</accession>
<dbReference type="EMBL" id="VOIW01000001">
    <property type="protein sequence ID" value="MRJ35706.1"/>
    <property type="molecule type" value="Genomic_DNA"/>
</dbReference>
<evidence type="ECO:0000313" key="5">
    <source>
        <dbReference type="Proteomes" id="UP000408764"/>
    </source>
</evidence>
<reference evidence="2 7" key="2">
    <citation type="submission" date="2021-01" db="EMBL/GenBank/DDBJ databases">
        <title>Antibiotic resistance and phylogeny of Pseudomonas spp. isolated over three decades from chicken meat in the Norwegian food chain.</title>
        <authorList>
            <person name="Moen B."/>
        </authorList>
    </citation>
    <scope>NUCLEOTIDE SEQUENCE [LARGE SCALE GENOMIC DNA]</scope>
    <source>
        <strain evidence="2 7">MF6766</strain>
    </source>
</reference>
<dbReference type="OrthoDB" id="6602106at2"/>
<evidence type="ECO:0000313" key="4">
    <source>
        <dbReference type="EMBL" id="MRJ35706.1"/>
    </source>
</evidence>
<dbReference type="InterPro" id="IPR010546">
    <property type="entry name" value="DUF1120"/>
</dbReference>
<evidence type="ECO:0000313" key="2">
    <source>
        <dbReference type="EMBL" id="MBK3459430.1"/>
    </source>
</evidence>
<evidence type="ECO:0000256" key="1">
    <source>
        <dbReference type="SAM" id="SignalP"/>
    </source>
</evidence>
<sequence>MARPLITLAATLLIIGAGPVFADSSTDLGVTGVITPGACTPALSQGGVADYGKIAARDLQENQPTPLPTTTLRLSVSCEAATLFALNGVDNRPGSSIDVDRSSYGLGFINETEKVGSFLVVLTNYLADTLPVTKLGSRNNGASWIEHSEDAIWIPGWLAAFGNNASGDWAPIPIRDLSSDVRIHPYIAAAQSLTLIEEQPIDGSATLEVRYL</sequence>
<feature type="signal peptide" evidence="1">
    <location>
        <begin position="1"/>
        <end position="22"/>
    </location>
</feature>
<evidence type="ECO:0000313" key="6">
    <source>
        <dbReference type="Proteomes" id="UP000432048"/>
    </source>
</evidence>
<reference evidence="5 6" key="1">
    <citation type="submission" date="2019-08" db="EMBL/GenBank/DDBJ databases">
        <title>Pseudomonas haemolytica sp. nov. isolated from raw milk and skim milk concentrate.</title>
        <authorList>
            <person name="Hofmann K."/>
            <person name="Huptas C."/>
            <person name="Doll E."/>
            <person name="Scherer S."/>
            <person name="Wenning M."/>
        </authorList>
    </citation>
    <scope>NUCLEOTIDE SEQUENCE [LARGE SCALE GENOMIC DNA]</scope>
    <source>
        <strain evidence="4 5">DSM 108987</strain>
        <strain evidence="3 6">DSM 108988</strain>
    </source>
</reference>
<evidence type="ECO:0000313" key="3">
    <source>
        <dbReference type="EMBL" id="MRJ21746.1"/>
    </source>
</evidence>
<protein>
    <submittedName>
        <fullName evidence="4">DUF1120 domain-containing protein</fullName>
    </submittedName>
</protein>
<feature type="chain" id="PRO_5044622408" evidence="1">
    <location>
        <begin position="23"/>
        <end position="212"/>
    </location>
</feature>
<gene>
    <name evidence="4" type="ORF">FRT59_01790</name>
    <name evidence="3" type="ORF">FRT60_15600</name>
    <name evidence="2" type="ORF">JJD71_10185</name>
</gene>
<dbReference type="EMBL" id="JAENSR010000002">
    <property type="protein sequence ID" value="MBK3459430.1"/>
    <property type="molecule type" value="Genomic_DNA"/>
</dbReference>
<proteinExistence type="predicted"/>
<dbReference type="AlphaFoldDB" id="A0A5P1D5U4"/>
<dbReference type="Proteomes" id="UP000432048">
    <property type="component" value="Unassembled WGS sequence"/>
</dbReference>
<organism evidence="4 5">
    <name type="scientific">Pseudomonas haemolytica</name>
    <dbReference type="NCBI Taxonomy" id="2600065"/>
    <lineage>
        <taxon>Bacteria</taxon>
        <taxon>Pseudomonadati</taxon>
        <taxon>Pseudomonadota</taxon>
        <taxon>Gammaproteobacteria</taxon>
        <taxon>Pseudomonadales</taxon>
        <taxon>Pseudomonadaceae</taxon>
        <taxon>Pseudomonas</taxon>
    </lineage>
</organism>
<name>A0A5P1D5U4_9PSED</name>
<dbReference type="RefSeq" id="WP_034118237.1">
    <property type="nucleotide sequence ID" value="NZ_JAEKCT010000001.1"/>
</dbReference>
<keyword evidence="1" id="KW-0732">Signal</keyword>
<dbReference type="Proteomes" id="UP000620382">
    <property type="component" value="Unassembled WGS sequence"/>
</dbReference>
<evidence type="ECO:0000313" key="7">
    <source>
        <dbReference type="Proteomes" id="UP000620382"/>
    </source>
</evidence>
<keyword evidence="7" id="KW-1185">Reference proteome</keyword>
<dbReference type="EMBL" id="VOIX01000006">
    <property type="protein sequence ID" value="MRJ21746.1"/>
    <property type="molecule type" value="Genomic_DNA"/>
</dbReference>
<comment type="caution">
    <text evidence="4">The sequence shown here is derived from an EMBL/GenBank/DDBJ whole genome shotgun (WGS) entry which is preliminary data.</text>
</comment>
<dbReference type="Proteomes" id="UP000408764">
    <property type="component" value="Unassembled WGS sequence"/>
</dbReference>
<dbReference type="Pfam" id="PF06551">
    <property type="entry name" value="DUF1120"/>
    <property type="match status" value="1"/>
</dbReference>